<dbReference type="Proteomes" id="UP000253727">
    <property type="component" value="Unassembled WGS sequence"/>
</dbReference>
<evidence type="ECO:0000256" key="1">
    <source>
        <dbReference type="ARBA" id="ARBA00011073"/>
    </source>
</evidence>
<feature type="domain" description="Peptidase S8/S53" evidence="7">
    <location>
        <begin position="344"/>
        <end position="584"/>
    </location>
</feature>
<evidence type="ECO:0000256" key="2">
    <source>
        <dbReference type="ARBA" id="ARBA00022670"/>
    </source>
</evidence>
<feature type="active site" description="Charge relay system" evidence="5">
    <location>
        <position position="325"/>
    </location>
</feature>
<dbReference type="Gene3D" id="3.40.50.200">
    <property type="entry name" value="Peptidase S8/S53 domain"/>
    <property type="match status" value="1"/>
</dbReference>
<proteinExistence type="inferred from homology"/>
<dbReference type="EMBL" id="QBKA01000002">
    <property type="protein sequence ID" value="RDC60503.1"/>
    <property type="molecule type" value="Genomic_DNA"/>
</dbReference>
<dbReference type="GO" id="GO:0004252">
    <property type="term" value="F:serine-type endopeptidase activity"/>
    <property type="evidence" value="ECO:0007669"/>
    <property type="project" value="UniProtKB-UniRule"/>
</dbReference>
<keyword evidence="6" id="KW-0732">Signal</keyword>
<comment type="caution">
    <text evidence="8">The sequence shown here is derived from an EMBL/GenBank/DDBJ whole genome shotgun (WGS) entry which is preliminary data.</text>
</comment>
<dbReference type="PRINTS" id="PR00723">
    <property type="entry name" value="SUBTILISIN"/>
</dbReference>
<dbReference type="PANTHER" id="PTHR43806:SF11">
    <property type="entry name" value="CEREVISIN-RELATED"/>
    <property type="match status" value="1"/>
</dbReference>
<dbReference type="InterPro" id="IPR000209">
    <property type="entry name" value="Peptidase_S8/S53_dom"/>
</dbReference>
<name>A0A369Q6K6_9SPHN</name>
<feature type="signal peptide" evidence="6">
    <location>
        <begin position="1"/>
        <end position="23"/>
    </location>
</feature>
<dbReference type="GO" id="GO:0006508">
    <property type="term" value="P:proteolysis"/>
    <property type="evidence" value="ECO:0007669"/>
    <property type="project" value="UniProtKB-KW"/>
</dbReference>
<evidence type="ECO:0000259" key="7">
    <source>
        <dbReference type="Pfam" id="PF00082"/>
    </source>
</evidence>
<protein>
    <recommendedName>
        <fullName evidence="7">Peptidase S8/S53 domain-containing protein</fullName>
    </recommendedName>
</protein>
<keyword evidence="9" id="KW-1185">Reference proteome</keyword>
<evidence type="ECO:0000256" key="5">
    <source>
        <dbReference type="PROSITE-ProRule" id="PRU01240"/>
    </source>
</evidence>
<comment type="similarity">
    <text evidence="1 5">Belongs to the peptidase S8 family.</text>
</comment>
<sequence length="1034" mass="108994">MKSLLINAATAAIALSLASIAQASEVDGSLIVDSDNSEKPAIGQLLPLPLAPKAISALPMPVILPAVTAARAQVSDVNAHDAVPTFYLDTQALDAAVIQSPRVEQTEIGGVVEARSLVPYYGDINPFYGDIGAFWGDINPFWGDISPFYGDIGAFWGDIDAFWGDIIAFDTADLSALGDFWKNTSAVIETTDTLWGGLQYTTIAGNYVFAPTGTSPDAVKDSLLRLVADSEAKFGTAYTAEAGLSFSDGFAAELFARHGIDLDNLQTLANKSKGDRAAFFLDWHDSLMQYSGIDQVDHWMAATNWTPSVTHIQGSGADSVIGIIDGSFGRDVGDVTWLGGSTNTLGGHGAGVASLIVGKHDGKGVMGIAPNASITAYNPFSLDGTASWDTVATGIATLKSASFTDAASASVINMSLGEAGWVASQGLADVLARPDITVHNGSTVYVIAAGNDGVTQSTDIEWNFAQDTAAIFVGSVSPNLSISGFSNQAGTTCLLDNGVCHAGNELYNRFIVAPGEMLLMSDGQGGVVRRSGTSFAAPLVSGAITLLHDRWQWLAGHSDETAEIIFRSARDLGAPGVDPIYGWGMLDVTASQSPLDFSSMSFVLYEKRGDSYQSNSVPVSDLVNAGIPGQWETDDVFFTMFEDIGDTYRDFVVPMSSFTQGKRTNVLGGGYERMQDFISDRFARWIVSDGTDSNGDGVAGITQVRSNDTLASGDWTLRFDAMVPRMSDQGSAISTHSAATLTGPDGKLSFTLGHGQGSMALAGDRFGILSDHNIVSGGVNPVLGMASGEMFASASYAIAPTTVMRVGYSDNREEWHELRGLNPLDAMVRRSLGARDANAMTVDLEQRVAQGVSFNAQWTRLREDNALLGEQTAVDAFLGNGSATDAVTLSATIDIGSGLSFDMSATGGSTKLAGGQAFRNGADVWSTAGQITATKRGVTGASDTLRLSVAQPLNIEAGEIEFTSRQITDRSTGEFGVVTQTIGIEGKRRLVGEAVYAAPLGSNGEFGFFGRFETATTDDETKNYIFGGNVRLKF</sequence>
<dbReference type="Pfam" id="PF00082">
    <property type="entry name" value="Peptidase_S8"/>
    <property type="match status" value="1"/>
</dbReference>
<dbReference type="InterPro" id="IPR050131">
    <property type="entry name" value="Peptidase_S8_subtilisin-like"/>
</dbReference>
<keyword evidence="2 5" id="KW-0645">Protease</keyword>
<feature type="active site" description="Charge relay system" evidence="5">
    <location>
        <position position="348"/>
    </location>
</feature>
<dbReference type="PANTHER" id="PTHR43806">
    <property type="entry name" value="PEPTIDASE S8"/>
    <property type="match status" value="1"/>
</dbReference>
<accession>A0A369Q6K6</accession>
<keyword evidence="3 5" id="KW-0378">Hydrolase</keyword>
<dbReference type="RefSeq" id="WP_115366653.1">
    <property type="nucleotide sequence ID" value="NZ_QBKA01000002.1"/>
</dbReference>
<organism evidence="8 9">
    <name type="scientific">Alteripontixanthobacter maritimus</name>
    <dbReference type="NCBI Taxonomy" id="2161824"/>
    <lineage>
        <taxon>Bacteria</taxon>
        <taxon>Pseudomonadati</taxon>
        <taxon>Pseudomonadota</taxon>
        <taxon>Alphaproteobacteria</taxon>
        <taxon>Sphingomonadales</taxon>
        <taxon>Erythrobacteraceae</taxon>
        <taxon>Alteripontixanthobacter</taxon>
    </lineage>
</organism>
<keyword evidence="4 5" id="KW-0720">Serine protease</keyword>
<gene>
    <name evidence="8" type="ORF">HME9302_01711</name>
</gene>
<dbReference type="InterPro" id="IPR015500">
    <property type="entry name" value="Peptidase_S8_subtilisin-rel"/>
</dbReference>
<evidence type="ECO:0000313" key="8">
    <source>
        <dbReference type="EMBL" id="RDC60503.1"/>
    </source>
</evidence>
<dbReference type="SUPFAM" id="SSF52743">
    <property type="entry name" value="Subtilisin-like"/>
    <property type="match status" value="1"/>
</dbReference>
<evidence type="ECO:0000313" key="9">
    <source>
        <dbReference type="Proteomes" id="UP000253727"/>
    </source>
</evidence>
<feature type="active site" description="Charge relay system" evidence="5">
    <location>
        <position position="534"/>
    </location>
</feature>
<reference evidence="8 9" key="1">
    <citation type="submission" date="2018-04" db="EMBL/GenBank/DDBJ databases">
        <title>Altererythrobacter sp. HME9302 genome sequencing and assembly.</title>
        <authorList>
            <person name="Kang H."/>
            <person name="Kim H."/>
            <person name="Joh K."/>
        </authorList>
    </citation>
    <scope>NUCLEOTIDE SEQUENCE [LARGE SCALE GENOMIC DNA]</scope>
    <source>
        <strain evidence="8 9">HME9302</strain>
    </source>
</reference>
<dbReference type="AlphaFoldDB" id="A0A369Q6K6"/>
<dbReference type="OrthoDB" id="5405281at2"/>
<dbReference type="PROSITE" id="PS51892">
    <property type="entry name" value="SUBTILASE"/>
    <property type="match status" value="1"/>
</dbReference>
<feature type="chain" id="PRO_5016622192" description="Peptidase S8/S53 domain-containing protein" evidence="6">
    <location>
        <begin position="24"/>
        <end position="1034"/>
    </location>
</feature>
<dbReference type="InterPro" id="IPR036852">
    <property type="entry name" value="Peptidase_S8/S53_dom_sf"/>
</dbReference>
<evidence type="ECO:0000256" key="6">
    <source>
        <dbReference type="SAM" id="SignalP"/>
    </source>
</evidence>
<dbReference type="InterPro" id="IPR023828">
    <property type="entry name" value="Peptidase_S8_Ser-AS"/>
</dbReference>
<evidence type="ECO:0000256" key="4">
    <source>
        <dbReference type="ARBA" id="ARBA00022825"/>
    </source>
</evidence>
<evidence type="ECO:0000256" key="3">
    <source>
        <dbReference type="ARBA" id="ARBA00022801"/>
    </source>
</evidence>
<dbReference type="PROSITE" id="PS00138">
    <property type="entry name" value="SUBTILASE_SER"/>
    <property type="match status" value="1"/>
</dbReference>